<dbReference type="Proteomes" id="UP000325787">
    <property type="component" value="Chromosome"/>
</dbReference>
<dbReference type="KEGG" id="ssyi:EKG83_35080"/>
<dbReference type="AlphaFoldDB" id="A0A5Q0H703"/>
<evidence type="ECO:0008006" key="3">
    <source>
        <dbReference type="Google" id="ProtNLM"/>
    </source>
</evidence>
<evidence type="ECO:0000313" key="2">
    <source>
        <dbReference type="Proteomes" id="UP000325787"/>
    </source>
</evidence>
<gene>
    <name evidence="1" type="ORF">EKG83_35080</name>
</gene>
<protein>
    <recommendedName>
        <fullName evidence="3">ADP-ribosylation/crystallin J1</fullName>
    </recommendedName>
</protein>
<sequence length="115" mass="13278">MADRTTTLWRPTGPAELELVAASGWRAWPPRLPEQPVFYPVLDEDYAIRIARDWNVEHDGAGFVTRFEVETDFLARYPVRQAGGRTILELWVPAEELDEFNDHIVGTIDVVHEFR</sequence>
<accession>A0A5Q0H703</accession>
<evidence type="ECO:0000313" key="1">
    <source>
        <dbReference type="EMBL" id="QFZ21939.1"/>
    </source>
</evidence>
<keyword evidence="2" id="KW-1185">Reference proteome</keyword>
<dbReference type="OrthoDB" id="883590at2"/>
<dbReference type="RefSeq" id="WP_033431915.1">
    <property type="nucleotide sequence ID" value="NZ_CP034550.1"/>
</dbReference>
<dbReference type="EMBL" id="CP034550">
    <property type="protein sequence ID" value="QFZ21939.1"/>
    <property type="molecule type" value="Genomic_DNA"/>
</dbReference>
<organism evidence="1 2">
    <name type="scientific">Saccharothrix syringae</name>
    <name type="common">Nocardiopsis syringae</name>
    <dbReference type="NCBI Taxonomy" id="103733"/>
    <lineage>
        <taxon>Bacteria</taxon>
        <taxon>Bacillati</taxon>
        <taxon>Actinomycetota</taxon>
        <taxon>Actinomycetes</taxon>
        <taxon>Pseudonocardiales</taxon>
        <taxon>Pseudonocardiaceae</taxon>
        <taxon>Saccharothrix</taxon>
    </lineage>
</organism>
<proteinExistence type="predicted"/>
<reference evidence="2" key="1">
    <citation type="journal article" date="2021" name="Curr. Microbiol.">
        <title>Complete genome of nocamycin-producing strain Saccharothrix syringae NRRL B-16468 reveals the biosynthetic potential for secondary metabolites.</title>
        <authorList>
            <person name="Mo X."/>
            <person name="Yang S."/>
        </authorList>
    </citation>
    <scope>NUCLEOTIDE SEQUENCE [LARGE SCALE GENOMIC DNA]</scope>
    <source>
        <strain evidence="2">ATCC 51364 / DSM 43886 / JCM 6844 / KCTC 9398 / NBRC 14523 / NRRL B-16468 / INA 2240</strain>
    </source>
</reference>
<name>A0A5Q0H703_SACSY</name>